<keyword evidence="6 9" id="KW-1133">Transmembrane helix</keyword>
<evidence type="ECO:0000256" key="5">
    <source>
        <dbReference type="ARBA" id="ARBA00022692"/>
    </source>
</evidence>
<feature type="transmembrane region" description="Helical" evidence="9">
    <location>
        <begin position="12"/>
        <end position="33"/>
    </location>
</feature>
<comment type="similarity">
    <text evidence="8 9">Belongs to the TRAP transporter small permease family.</text>
</comment>
<dbReference type="GO" id="GO:0005886">
    <property type="term" value="C:plasma membrane"/>
    <property type="evidence" value="ECO:0007669"/>
    <property type="project" value="UniProtKB-SubCell"/>
</dbReference>
<evidence type="ECO:0000256" key="4">
    <source>
        <dbReference type="ARBA" id="ARBA00022519"/>
    </source>
</evidence>
<comment type="subunit">
    <text evidence="9">The complex comprises the extracytoplasmic solute receptor protein and the two transmembrane proteins.</text>
</comment>
<evidence type="ECO:0000256" key="6">
    <source>
        <dbReference type="ARBA" id="ARBA00022989"/>
    </source>
</evidence>
<evidence type="ECO:0000259" key="10">
    <source>
        <dbReference type="Pfam" id="PF04290"/>
    </source>
</evidence>
<comment type="function">
    <text evidence="9">Part of the tripartite ATP-independent periplasmic (TRAP) transport system.</text>
</comment>
<sequence>MLTRLCNGVVILARGLMWLGFAAMIATVALQVLARNVLGVPMIWTGDVAQLLFTWLIFVGAAVGLRSGVHYVVDLLPDNRPWMKAAADWLSLLAGVAVAYMLLRYGWMLAEVRSTGTVQSLGISRFWMFLPLPASGALMLVFLAEMLQSLVTGRRA</sequence>
<gene>
    <name evidence="11" type="ORF">J2S73_000060</name>
</gene>
<dbReference type="PANTHER" id="PTHR35011:SF11">
    <property type="entry name" value="TRAP TRANSPORTER SMALL PERMEASE PROTEIN"/>
    <property type="match status" value="1"/>
</dbReference>
<dbReference type="RefSeq" id="WP_306883425.1">
    <property type="nucleotide sequence ID" value="NZ_JAUSUL010000001.1"/>
</dbReference>
<dbReference type="GO" id="GO:0022857">
    <property type="term" value="F:transmembrane transporter activity"/>
    <property type="evidence" value="ECO:0007669"/>
    <property type="project" value="UniProtKB-UniRule"/>
</dbReference>
<evidence type="ECO:0000256" key="3">
    <source>
        <dbReference type="ARBA" id="ARBA00022475"/>
    </source>
</evidence>
<dbReference type="AlphaFoldDB" id="A0AAE3VKI7"/>
<feature type="transmembrane region" description="Helical" evidence="9">
    <location>
        <begin position="85"/>
        <end position="106"/>
    </location>
</feature>
<evidence type="ECO:0000256" key="9">
    <source>
        <dbReference type="RuleBase" id="RU369079"/>
    </source>
</evidence>
<keyword evidence="2 9" id="KW-0813">Transport</keyword>
<dbReference type="InterPro" id="IPR007387">
    <property type="entry name" value="TRAP_DctQ"/>
</dbReference>
<feature type="transmembrane region" description="Helical" evidence="9">
    <location>
        <begin position="126"/>
        <end position="147"/>
    </location>
</feature>
<evidence type="ECO:0000256" key="1">
    <source>
        <dbReference type="ARBA" id="ARBA00004429"/>
    </source>
</evidence>
<feature type="transmembrane region" description="Helical" evidence="9">
    <location>
        <begin position="53"/>
        <end position="73"/>
    </location>
</feature>
<dbReference type="Proteomes" id="UP001229244">
    <property type="component" value="Unassembled WGS sequence"/>
</dbReference>
<keyword evidence="5 9" id="KW-0812">Transmembrane</keyword>
<comment type="caution">
    <text evidence="11">The sequence shown here is derived from an EMBL/GenBank/DDBJ whole genome shotgun (WGS) entry which is preliminary data.</text>
</comment>
<name>A0AAE3VKI7_9HYPH</name>
<evidence type="ECO:0000313" key="11">
    <source>
        <dbReference type="EMBL" id="MDQ0313623.1"/>
    </source>
</evidence>
<keyword evidence="12" id="KW-1185">Reference proteome</keyword>
<organism evidence="11 12">
    <name type="scientific">Amorphus orientalis</name>
    <dbReference type="NCBI Taxonomy" id="649198"/>
    <lineage>
        <taxon>Bacteria</taxon>
        <taxon>Pseudomonadati</taxon>
        <taxon>Pseudomonadota</taxon>
        <taxon>Alphaproteobacteria</taxon>
        <taxon>Hyphomicrobiales</taxon>
        <taxon>Amorphaceae</taxon>
        <taxon>Amorphus</taxon>
    </lineage>
</organism>
<feature type="domain" description="Tripartite ATP-independent periplasmic transporters DctQ component" evidence="10">
    <location>
        <begin position="24"/>
        <end position="151"/>
    </location>
</feature>
<evidence type="ECO:0000256" key="8">
    <source>
        <dbReference type="ARBA" id="ARBA00038436"/>
    </source>
</evidence>
<reference evidence="11" key="1">
    <citation type="submission" date="2023-07" db="EMBL/GenBank/DDBJ databases">
        <title>Genomic Encyclopedia of Type Strains, Phase IV (KMG-IV): sequencing the most valuable type-strain genomes for metagenomic binning, comparative biology and taxonomic classification.</title>
        <authorList>
            <person name="Goeker M."/>
        </authorList>
    </citation>
    <scope>NUCLEOTIDE SEQUENCE</scope>
    <source>
        <strain evidence="11">DSM 21202</strain>
    </source>
</reference>
<evidence type="ECO:0000313" key="12">
    <source>
        <dbReference type="Proteomes" id="UP001229244"/>
    </source>
</evidence>
<keyword evidence="3" id="KW-1003">Cell membrane</keyword>
<dbReference type="EMBL" id="JAUSUL010000001">
    <property type="protein sequence ID" value="MDQ0313623.1"/>
    <property type="molecule type" value="Genomic_DNA"/>
</dbReference>
<accession>A0AAE3VKI7</accession>
<evidence type="ECO:0000256" key="2">
    <source>
        <dbReference type="ARBA" id="ARBA00022448"/>
    </source>
</evidence>
<dbReference type="InterPro" id="IPR055348">
    <property type="entry name" value="DctQ"/>
</dbReference>
<comment type="subcellular location">
    <subcellularLocation>
        <location evidence="1 9">Cell inner membrane</location>
        <topology evidence="1 9">Multi-pass membrane protein</topology>
    </subcellularLocation>
</comment>
<evidence type="ECO:0000256" key="7">
    <source>
        <dbReference type="ARBA" id="ARBA00023136"/>
    </source>
</evidence>
<keyword evidence="4 9" id="KW-0997">Cell inner membrane</keyword>
<dbReference type="PANTHER" id="PTHR35011">
    <property type="entry name" value="2,3-DIKETO-L-GULONATE TRAP TRANSPORTER SMALL PERMEASE PROTEIN YIAM"/>
    <property type="match status" value="1"/>
</dbReference>
<dbReference type="Pfam" id="PF04290">
    <property type="entry name" value="DctQ"/>
    <property type="match status" value="1"/>
</dbReference>
<dbReference type="GO" id="GO:0015740">
    <property type="term" value="P:C4-dicarboxylate transport"/>
    <property type="evidence" value="ECO:0007669"/>
    <property type="project" value="TreeGrafter"/>
</dbReference>
<protein>
    <recommendedName>
        <fullName evidence="9">TRAP transporter small permease protein</fullName>
    </recommendedName>
</protein>
<proteinExistence type="inferred from homology"/>
<keyword evidence="7 9" id="KW-0472">Membrane</keyword>